<keyword evidence="5" id="KW-0256">Endoplasmic reticulum</keyword>
<gene>
    <name evidence="12" type="primary">EOG090X02MW</name>
</gene>
<feature type="transmembrane region" description="Helical" evidence="10">
    <location>
        <begin position="387"/>
        <end position="408"/>
    </location>
</feature>
<reference evidence="12" key="1">
    <citation type="submission" date="2021-04" db="EMBL/GenBank/DDBJ databases">
        <authorList>
            <person name="Cornetti L."/>
        </authorList>
    </citation>
    <scope>NUCLEOTIDE SEQUENCE</scope>
</reference>
<dbReference type="InterPro" id="IPR016574">
    <property type="entry name" value="Nicalin"/>
</dbReference>
<evidence type="ECO:0000256" key="7">
    <source>
        <dbReference type="ARBA" id="ARBA00023136"/>
    </source>
</evidence>
<keyword evidence="4" id="KW-0732">Signal</keyword>
<evidence type="ECO:0000256" key="5">
    <source>
        <dbReference type="ARBA" id="ARBA00022824"/>
    </source>
</evidence>
<dbReference type="PANTHER" id="PTHR31826">
    <property type="entry name" value="NICALIN"/>
    <property type="match status" value="1"/>
</dbReference>
<feature type="domain" description="Peptidase M28" evidence="11">
    <location>
        <begin position="77"/>
        <end position="210"/>
    </location>
</feature>
<comment type="similarity">
    <text evidence="2">Belongs to the nicastrin family.</text>
</comment>
<keyword evidence="6 10" id="KW-1133">Transmembrane helix</keyword>
<keyword evidence="8" id="KW-0325">Glycoprotein</keyword>
<dbReference type="Gene3D" id="3.40.630.10">
    <property type="entry name" value="Zn peptidases"/>
    <property type="match status" value="1"/>
</dbReference>
<evidence type="ECO:0000259" key="11">
    <source>
        <dbReference type="Pfam" id="PF04389"/>
    </source>
</evidence>
<name>A0A9N6ZFF6_9CRUS</name>
<evidence type="ECO:0000256" key="8">
    <source>
        <dbReference type="ARBA" id="ARBA00023180"/>
    </source>
</evidence>
<dbReference type="CDD" id="cd03882">
    <property type="entry name" value="M28_nicalin_like"/>
    <property type="match status" value="1"/>
</dbReference>
<sequence>MLDLEQGLLSEELSIPIYFANATAEVMEIHDNIQRSTTDDTAGSASQALLGAVLGSGYQMAVYGSQSKAITDVQIANIIGRLQGAGADEQLPTITLVAHYDALGLLPDMSFGADSNASGIAALLELLRLFSRLASSSGGAAGFNLLFVATGAGKYNYFGSKRFLDDQQESDNSWMQESLFTLCLDSLGLGQELNLHVSKPPKENSAGSRLFDNLKAAGSSYPGVEVDMVHKKINLAEELLAWEHERYSIRKLPAFTLSHFKSHREQQLRGSITDDNIDIAVLARNVKIVAESLAKMVYNVQNDVFENDLAVSEEHLQVTMEKLTSQPRSAQLIAKKHNSVVTLIEGMVRHYAKQVKVQYFSPDKRDPEVVFYDATKATMNAYTVKPAVFDLVLTFMILAYVGTFALAVKNFNQVKSLLSWGTKQKVK</sequence>
<accession>A0A9N6ZFF6</accession>
<evidence type="ECO:0000313" key="12">
    <source>
        <dbReference type="EMBL" id="CAG4645400.1"/>
    </source>
</evidence>
<comment type="subcellular location">
    <subcellularLocation>
        <location evidence="1">Endoplasmic reticulum membrane</location>
        <topology evidence="1">Single-pass membrane protein</topology>
    </subcellularLocation>
</comment>
<evidence type="ECO:0000256" key="6">
    <source>
        <dbReference type="ARBA" id="ARBA00022989"/>
    </source>
</evidence>
<dbReference type="GO" id="GO:0005789">
    <property type="term" value="C:endoplasmic reticulum membrane"/>
    <property type="evidence" value="ECO:0007669"/>
    <property type="project" value="UniProtKB-SubCell"/>
</dbReference>
<dbReference type="EMBL" id="OC988745">
    <property type="protein sequence ID" value="CAG4645400.1"/>
    <property type="molecule type" value="Genomic_DNA"/>
</dbReference>
<evidence type="ECO:0000256" key="1">
    <source>
        <dbReference type="ARBA" id="ARBA00004389"/>
    </source>
</evidence>
<organism evidence="12">
    <name type="scientific">Lynceus sp. MCZ IZ 141354</name>
    <dbReference type="NCBI Taxonomy" id="1930659"/>
    <lineage>
        <taxon>Eukaryota</taxon>
        <taxon>Metazoa</taxon>
        <taxon>Ecdysozoa</taxon>
        <taxon>Arthropoda</taxon>
        <taxon>Crustacea</taxon>
        <taxon>Branchiopoda</taxon>
        <taxon>Diplostraca</taxon>
        <taxon>Laevicaudata</taxon>
        <taxon>Lynceidae</taxon>
        <taxon>Lynceus</taxon>
    </lineage>
</organism>
<dbReference type="AlphaFoldDB" id="A0A9N6ZFF6"/>
<dbReference type="GO" id="GO:0009966">
    <property type="term" value="P:regulation of signal transduction"/>
    <property type="evidence" value="ECO:0007669"/>
    <property type="project" value="InterPro"/>
</dbReference>
<keyword evidence="3 10" id="KW-0812">Transmembrane</keyword>
<proteinExistence type="inferred from homology"/>
<dbReference type="InterPro" id="IPR007484">
    <property type="entry name" value="Peptidase_M28"/>
</dbReference>
<keyword evidence="7 10" id="KW-0472">Membrane</keyword>
<evidence type="ECO:0000256" key="4">
    <source>
        <dbReference type="ARBA" id="ARBA00022729"/>
    </source>
</evidence>
<dbReference type="Pfam" id="PF04389">
    <property type="entry name" value="Peptidase_M28"/>
    <property type="match status" value="1"/>
</dbReference>
<evidence type="ECO:0000256" key="3">
    <source>
        <dbReference type="ARBA" id="ARBA00022692"/>
    </source>
</evidence>
<protein>
    <recommendedName>
        <fullName evidence="9">BOS complex subunit NCLN</fullName>
    </recommendedName>
</protein>
<dbReference type="SUPFAM" id="SSF53187">
    <property type="entry name" value="Zn-dependent exopeptidases"/>
    <property type="match status" value="1"/>
</dbReference>
<evidence type="ECO:0000256" key="9">
    <source>
        <dbReference type="ARBA" id="ARBA00034873"/>
    </source>
</evidence>
<evidence type="ECO:0000256" key="2">
    <source>
        <dbReference type="ARBA" id="ARBA00007717"/>
    </source>
</evidence>
<evidence type="ECO:0000256" key="10">
    <source>
        <dbReference type="SAM" id="Phobius"/>
    </source>
</evidence>